<feature type="repeat" description="ANK" evidence="5">
    <location>
        <begin position="320"/>
        <end position="352"/>
    </location>
</feature>
<evidence type="ECO:0000256" key="5">
    <source>
        <dbReference type="PROSITE-ProRule" id="PRU00023"/>
    </source>
</evidence>
<dbReference type="EMBL" id="JNBR01000430">
    <property type="protein sequence ID" value="OQR93089.1"/>
    <property type="molecule type" value="Genomic_DNA"/>
</dbReference>
<feature type="repeat" description="ANK" evidence="5">
    <location>
        <begin position="81"/>
        <end position="113"/>
    </location>
</feature>
<dbReference type="OrthoDB" id="300855at2759"/>
<dbReference type="Gene3D" id="1.25.40.20">
    <property type="entry name" value="Ankyrin repeat-containing domain"/>
    <property type="match status" value="4"/>
</dbReference>
<dbReference type="Pfam" id="PF08454">
    <property type="entry name" value="RIH_assoc"/>
    <property type="match status" value="1"/>
</dbReference>
<comment type="caution">
    <text evidence="9">The sequence shown here is derived from an EMBL/GenBank/DDBJ whole genome shotgun (WGS) entry which is preliminary data.</text>
</comment>
<dbReference type="Gene3D" id="1.10.287.70">
    <property type="match status" value="1"/>
</dbReference>
<proteinExistence type="predicted"/>
<feature type="repeat" description="ANK" evidence="5">
    <location>
        <begin position="353"/>
        <end position="386"/>
    </location>
</feature>
<feature type="repeat" description="ANK" evidence="5">
    <location>
        <begin position="148"/>
        <end position="181"/>
    </location>
</feature>
<evidence type="ECO:0000256" key="2">
    <source>
        <dbReference type="ARBA" id="ARBA00022692"/>
    </source>
</evidence>
<dbReference type="GO" id="GO:0005216">
    <property type="term" value="F:monoatomic ion channel activity"/>
    <property type="evidence" value="ECO:0007669"/>
    <property type="project" value="InterPro"/>
</dbReference>
<keyword evidence="5" id="KW-0040">ANK repeat</keyword>
<dbReference type="SUPFAM" id="SSF48403">
    <property type="entry name" value="Ankyrin repeat"/>
    <property type="match status" value="1"/>
</dbReference>
<organism evidence="9 10">
    <name type="scientific">Achlya hypogyna</name>
    <name type="common">Oomycete</name>
    <name type="synonym">Protoachlya hypogyna</name>
    <dbReference type="NCBI Taxonomy" id="1202772"/>
    <lineage>
        <taxon>Eukaryota</taxon>
        <taxon>Sar</taxon>
        <taxon>Stramenopiles</taxon>
        <taxon>Oomycota</taxon>
        <taxon>Saprolegniomycetes</taxon>
        <taxon>Saprolegniales</taxon>
        <taxon>Achlyaceae</taxon>
        <taxon>Achlya</taxon>
    </lineage>
</organism>
<keyword evidence="2 6" id="KW-0812">Transmembrane</keyword>
<keyword evidence="10" id="KW-1185">Reference proteome</keyword>
<dbReference type="GO" id="GO:0016020">
    <property type="term" value="C:membrane"/>
    <property type="evidence" value="ECO:0007669"/>
    <property type="project" value="UniProtKB-SubCell"/>
</dbReference>
<gene>
    <name evidence="9" type="ORF">ACHHYP_02953</name>
</gene>
<feature type="domain" description="Ion transport" evidence="7">
    <location>
        <begin position="2643"/>
        <end position="2813"/>
    </location>
</feature>
<evidence type="ECO:0000256" key="1">
    <source>
        <dbReference type="ARBA" id="ARBA00004141"/>
    </source>
</evidence>
<sequence length="2929" mass="323457">MDSPQRQGRATTPAKIEALFEAITQCKSKRAVALVNELAPIGDRVIVEALDRAFLEACKKGMLAVVKAIVPTCDVNTLTKSRDNALHVAAEEGHADIVAELLNTRIRVDAKNAANQTPLLVAATAGHIDVLEVLAQHRDCDINAVDDEGRSGLGIAAFQGQSGVVAFFLGSLGIDVNVQDRFGATPLMLAVTEGHAAVVDLLVAHPVDLDVVDSEHRTALVCALDDEDDAHVDLATQLVAAGADVNIANLNGYSALHLAIQLGSLELARQLLEVGAAMEATTAPDYGRDTPLTLALDLERNDIAHFLIASGALVNVSNSEAKTPLHLAVDKQNGGLVEALLDKGADIEATDLYGSTALMVAAVEKRDLAMTQLLLAHDAKIDTSNNNADTLLSLAAMTQHREIALLLYTTYYAAPKERALLVPSATALSTVHVGDLVYFMLAQDDDSHVLGADGYLHTELKVSPVNDWLDHLFVIHPQLSYDHVSVSAFNEAPAATLAQPDPYSEEEREKKRNQMLLSQALSTTTEVQYNTTYQLLHVKSQKYLRMNPLAAPGSPNVSLDAQGSCYSWFQFVQLAVPSTGKEFDEAVATSTPLSLVSACLGDQYAASAQRAKTVVLVPPKSSLLAIGMYAHHEASAALPRVLQQPCHLLVQDAAVACLGQRLVPLAAVLDTLLQPAPSMDSAFAVELLVANDEDWYQLRHVGTRYVLGLQCPCVTRGYNIPAVLLHEDTETMTMAALRMELGADLRASFVSSCVRCGHLWHLIVHKDKLYWSPDKGVDLFRLEPIPADETQMLYEVYHWRESYLKLAHAALTQASPERMAHIIHHVATTTRQICELMDRQFEEDEENARLKAYKTVCIDMDILDAIFMAAACLDYIPVSDEFLAMLGPFWKALRFLIVGNAASERYLLSEFDASHGKIKIINALSNHASVGNVDCTAIIATLIAKNPNSLELFLDQSSVRGKPPAFAAEFARDPIRTMQLLIAMSSSDRSRLSFLTAAKLEDHEAKVATLLLQHVWADCCVETIVDPNTGDLAVTWAAASGNALLLRGDELQAVPEASVAGGVASMPLLTLGKSIQPHLKTLWTDDFTRRAQRWCIFYLHQLKLVSVLCRHNASCRRLLAAKFPLDVLQRVIESVAMKSLPYAFRGLFLQLFQVLHLAPPAAASQDLRLTTWFLNLDSRGALPADLDENAYVASVAQESVKALIAETLNACKAPNNYFAFVYHVLELLDTVLDLGWYTASPSFMCGRFLKTLFAAGMSWELVTPVVYPDINSDMDPFDLLGATTLSMGVNKVVLCQRRLLAVIAKVTQLFVLRSIEYTMDYLPEASDTMVQYLSTLACHADPLLAEAAMLNVAQILPAYNFAWLRVDYAICQKLKRVNADLERLRSVYRDANAVLDARAHEMRFTLSKEDAKRSFHRSSLKRRDAAALSPVLQACRVSDRWGKDAALVDLLLLAHVPERIIAYLSTSLDQAAFAVPDFETLNKEQSYFCPSQAFYPYRQFKEACVRDRLKFAKSLLHVLKAMLRHQQALLDDTKMDLLAVLGRLVQANATFIDSVGPIVLEMLHGTPPAMPVDSRFTALFQILLAHLQTSEMAGRCVLRLIDIAPRAEWKHDINIYLFHSDLDLKQTLALVETDADVGLASPSSRPTQAPLSETKLAVYCNLLELLAMVADGKTHESMFGHLESKSIFPLPWLVELFLQKRSTLPLKRVALILMSCLYFESPVATLQLSAATLPQLELVFQRCHGLLRDLSPKNEIVVLEGILPWLRGWYTLVETRPQELLRAFHGATLVPLLTAVHDLLEALVRDHARFTCVHTTVGLAEMTARLQRPHLCPHMAALVWAQRRLARDLNRPALEKNSRLCQAHFREAVRLKVVDAMAPILKEQFPFLAQSVLDAHRQLAHFVSNDDEVGHLLHVAEFLLSCEPQAPAATTHDLLAIVLGKQDWRLKPRPHKSVGTPAELRALPDPRKWLSSRTFRGATYESLDAPRALPTALHAPPALDLDTVAASWKQTLTAAVDAPALLQALAQLVLHAPPSWPRALGFLIHALRAKRLQATAADELDEKVLLQANAIWRKTLATAVKVGVATVVLTCIVRSTRDATNPVLSALTLELMAEFLADGYEDAQDALYRGLAASPPEVQELVATFLMQHVERQTDAVASHTHHDAVHGGALAALTLLQLLCENHHHEWQTLMRSTTIRPPQSFLDAAIGLLVAVCARGPRFEPRDMQVLAKVFAFLSEACQGPCLANQAILTESVVPKWCTLLVLDAREVPAADAVAAAKLRKNAAEVLLAMTECRTDVVVHAPLARLLPPEDVAAVLSRHRALLRTTTDAKLRHAVFEAAIELLRVAYALLAPPVADPALARYAKVWKDLENPDVDFFAGQTISVQIVRGDATVAVYFPKPPEAKYLQRPEQKRLLDAMEMGTENALSVFTSKAARSIDEELKTRLALADGRLYAWMADHALALRRWMFILCLFMNVVLVLGMRMDPETNLATMEDFVHLVFMALGAVFAVICTSLWFFHIATTASFHVAKQRLTPTKLYMVRRADVRQRIVTAVLDLLFVLAVFVAIFTVIVLVYGTDDAVTQINAVVALLFIVYSVFRALRRISGTLHYMYIVEEHVANRKLSCASLLFWYNVVFDTLVSDVVVIFTVYTLCAYLGLAQAVIPYGYLFYGVPLLDLLGTNARLANILKAVTLNLGPLGMTMAFGAIVIYVFSLIGFFFFQAEMVDGDDHPQCSTMMECFFVSMHYGLLSGGGIGDYTSNSIGHPLGYEEPVSFFTRLVYDLLFFIVVLLFLMNVIMGIIIDAFGALREAAEEKDRTAMNSCLVCNTSKDDIEYAGIRLGLRDNFTRHTNEEHNLWHYFFFIMYLNGKPTTDMNGTESFVYQKIQAKEMSWIPKNRDAANDSDIVQLKEQVRALQELIQTKLDGLSE</sequence>
<feature type="repeat" description="ANK" evidence="5">
    <location>
        <begin position="251"/>
        <end position="283"/>
    </location>
</feature>
<feature type="transmembrane region" description="Helical" evidence="6">
    <location>
        <begin position="2583"/>
        <end position="2603"/>
    </location>
</feature>
<dbReference type="PROSITE" id="PS50088">
    <property type="entry name" value="ANK_REPEAT"/>
    <property type="match status" value="6"/>
</dbReference>
<dbReference type="InterPro" id="IPR002110">
    <property type="entry name" value="Ankyrin_rpt"/>
</dbReference>
<dbReference type="Gene3D" id="2.80.10.50">
    <property type="match status" value="1"/>
</dbReference>
<dbReference type="STRING" id="1202772.A0A1V9Z525"/>
<evidence type="ECO:0000313" key="9">
    <source>
        <dbReference type="EMBL" id="OQR93089.1"/>
    </source>
</evidence>
<dbReference type="InterPro" id="IPR005821">
    <property type="entry name" value="Ion_trans_dom"/>
</dbReference>
<keyword evidence="3 6" id="KW-1133">Transmembrane helix</keyword>
<keyword evidence="4 6" id="KW-0472">Membrane</keyword>
<dbReference type="Proteomes" id="UP000243579">
    <property type="component" value="Unassembled WGS sequence"/>
</dbReference>
<evidence type="ECO:0000256" key="4">
    <source>
        <dbReference type="ARBA" id="ARBA00023136"/>
    </source>
</evidence>
<dbReference type="InterPro" id="IPR036770">
    <property type="entry name" value="Ankyrin_rpt-contain_sf"/>
</dbReference>
<dbReference type="SUPFAM" id="SSF48371">
    <property type="entry name" value="ARM repeat"/>
    <property type="match status" value="1"/>
</dbReference>
<dbReference type="InterPro" id="IPR015925">
    <property type="entry name" value="Ryanodine_IP3_receptor"/>
</dbReference>
<protein>
    <submittedName>
        <fullName evidence="9">Type I inositol triphosphate receptor</fullName>
    </submittedName>
</protein>
<dbReference type="PANTHER" id="PTHR13715:SF99">
    <property type="entry name" value="INOSITOL 1,4,5-TRISPHOSPHATE RECEPTOR-LIKE PROTEIN A"/>
    <property type="match status" value="1"/>
</dbReference>
<dbReference type="InterPro" id="IPR016024">
    <property type="entry name" value="ARM-type_fold"/>
</dbReference>
<evidence type="ECO:0000256" key="6">
    <source>
        <dbReference type="SAM" id="Phobius"/>
    </source>
</evidence>
<dbReference type="Pfam" id="PF00520">
    <property type="entry name" value="Ion_trans"/>
    <property type="match status" value="1"/>
</dbReference>
<feature type="transmembrane region" description="Helical" evidence="6">
    <location>
        <begin position="2784"/>
        <end position="2809"/>
    </location>
</feature>
<name>A0A1V9Z525_ACHHY</name>
<feature type="domain" description="RyR/IP3R Homology associated" evidence="8">
    <location>
        <begin position="2173"/>
        <end position="2261"/>
    </location>
</feature>
<evidence type="ECO:0000259" key="7">
    <source>
        <dbReference type="Pfam" id="PF00520"/>
    </source>
</evidence>
<dbReference type="Pfam" id="PF12796">
    <property type="entry name" value="Ank_2"/>
    <property type="match status" value="3"/>
</dbReference>
<keyword evidence="9" id="KW-0675">Receptor</keyword>
<dbReference type="GO" id="GO:0006816">
    <property type="term" value="P:calcium ion transport"/>
    <property type="evidence" value="ECO:0007669"/>
    <property type="project" value="InterPro"/>
</dbReference>
<evidence type="ECO:0000313" key="10">
    <source>
        <dbReference type="Proteomes" id="UP000243579"/>
    </source>
</evidence>
<feature type="transmembrane region" description="Helical" evidence="6">
    <location>
        <begin position="2498"/>
        <end position="2531"/>
    </location>
</feature>
<comment type="subcellular location">
    <subcellularLocation>
        <location evidence="1">Membrane</location>
        <topology evidence="1">Multi-pass membrane protein</topology>
    </subcellularLocation>
</comment>
<accession>A0A1V9Z525</accession>
<evidence type="ECO:0000256" key="3">
    <source>
        <dbReference type="ARBA" id="ARBA00022989"/>
    </source>
</evidence>
<feature type="transmembrane region" description="Helical" evidence="6">
    <location>
        <begin position="2468"/>
        <end position="2486"/>
    </location>
</feature>
<feature type="transmembrane region" description="Helical" evidence="6">
    <location>
        <begin position="2552"/>
        <end position="2577"/>
    </location>
</feature>
<feature type="repeat" description="ANK" evidence="5">
    <location>
        <begin position="182"/>
        <end position="214"/>
    </location>
</feature>
<feature type="transmembrane region" description="Helical" evidence="6">
    <location>
        <begin position="2700"/>
        <end position="2722"/>
    </location>
</feature>
<dbReference type="PANTHER" id="PTHR13715">
    <property type="entry name" value="RYANODINE RECEPTOR AND IP3 RECEPTOR"/>
    <property type="match status" value="1"/>
</dbReference>
<evidence type="ECO:0000259" key="8">
    <source>
        <dbReference type="Pfam" id="PF08454"/>
    </source>
</evidence>
<feature type="transmembrane region" description="Helical" evidence="6">
    <location>
        <begin position="2202"/>
        <end position="2219"/>
    </location>
</feature>
<reference evidence="9 10" key="1">
    <citation type="journal article" date="2014" name="Genome Biol. Evol.">
        <title>The secreted proteins of Achlya hypogyna and Thraustotheca clavata identify the ancestral oomycete secretome and reveal gene acquisitions by horizontal gene transfer.</title>
        <authorList>
            <person name="Misner I."/>
            <person name="Blouin N."/>
            <person name="Leonard G."/>
            <person name="Richards T.A."/>
            <person name="Lane C.E."/>
        </authorList>
    </citation>
    <scope>NUCLEOTIDE SEQUENCE [LARGE SCALE GENOMIC DNA]</scope>
    <source>
        <strain evidence="9 10">ATCC 48635</strain>
    </source>
</reference>
<dbReference type="PROSITE" id="PS50297">
    <property type="entry name" value="ANK_REP_REGION"/>
    <property type="match status" value="4"/>
</dbReference>
<dbReference type="SMART" id="SM00248">
    <property type="entry name" value="ANK"/>
    <property type="match status" value="9"/>
</dbReference>
<dbReference type="Pfam" id="PF00023">
    <property type="entry name" value="Ank"/>
    <property type="match status" value="1"/>
</dbReference>
<dbReference type="InterPro" id="IPR013662">
    <property type="entry name" value="RIH_assoc-dom"/>
</dbReference>